<accession>A0A379PIN4</accession>
<dbReference type="AlphaFoldDB" id="A0A379PIN4"/>
<evidence type="ECO:0000313" key="2">
    <source>
        <dbReference type="Proteomes" id="UP000255303"/>
    </source>
</evidence>
<sequence>MALSAVQQALVDAAFPECRSDMAAYLEKSTDVVIIRQRECGDDVPPFAIVAKGSDFWIDCADTAVAATSRARELGLNVVPA</sequence>
<reference evidence="1 2" key="1">
    <citation type="submission" date="2018-06" db="EMBL/GenBank/DDBJ databases">
        <authorList>
            <consortium name="Pathogen Informatics"/>
            <person name="Doyle S."/>
        </authorList>
    </citation>
    <scope>NUCLEOTIDE SEQUENCE [LARGE SCALE GENOMIC DNA]</scope>
    <source>
        <strain evidence="1 2">NCTC10692</strain>
    </source>
</reference>
<dbReference type="Proteomes" id="UP000255303">
    <property type="component" value="Unassembled WGS sequence"/>
</dbReference>
<dbReference type="RefSeq" id="WP_074860740.1">
    <property type="nucleotide sequence ID" value="NZ_FNZC01000070.1"/>
</dbReference>
<evidence type="ECO:0000313" key="1">
    <source>
        <dbReference type="EMBL" id="SUE72650.1"/>
    </source>
</evidence>
<name>A0A379PIN4_ECTOL</name>
<proteinExistence type="predicted"/>
<organism evidence="1 2">
    <name type="scientific">Ectopseudomonas oleovorans</name>
    <name type="common">Pseudomonas oleovorans</name>
    <dbReference type="NCBI Taxonomy" id="301"/>
    <lineage>
        <taxon>Bacteria</taxon>
        <taxon>Pseudomonadati</taxon>
        <taxon>Pseudomonadota</taxon>
        <taxon>Gammaproteobacteria</taxon>
        <taxon>Pseudomonadales</taxon>
        <taxon>Pseudomonadaceae</taxon>
        <taxon>Ectopseudomonas</taxon>
    </lineage>
</organism>
<gene>
    <name evidence="1" type="ORF">NCTC10692_04806</name>
</gene>
<protein>
    <submittedName>
        <fullName evidence="1">Uncharacterized protein</fullName>
    </submittedName>
</protein>
<dbReference type="EMBL" id="UGUV01000003">
    <property type="protein sequence ID" value="SUE72650.1"/>
    <property type="molecule type" value="Genomic_DNA"/>
</dbReference>